<name>A0A2I8EMI1_9BURK</name>
<keyword evidence="6" id="KW-1133">Transmembrane helix</keyword>
<dbReference type="PROSITE" id="PS51123">
    <property type="entry name" value="OMPA_2"/>
    <property type="match status" value="1"/>
</dbReference>
<dbReference type="InterPro" id="IPR036737">
    <property type="entry name" value="OmpA-like_sf"/>
</dbReference>
<proteinExistence type="predicted"/>
<dbReference type="CDD" id="cd07185">
    <property type="entry name" value="OmpA_C-like"/>
    <property type="match status" value="1"/>
</dbReference>
<comment type="subcellular location">
    <subcellularLocation>
        <location evidence="1">Cell outer membrane</location>
    </subcellularLocation>
</comment>
<dbReference type="EMBL" id="CP026111">
    <property type="protein sequence ID" value="AUT60813.1"/>
    <property type="molecule type" value="Genomic_DNA"/>
</dbReference>
<dbReference type="OrthoDB" id="9782229at2"/>
<dbReference type="Pfam" id="PF06078">
    <property type="entry name" value="DUF937"/>
    <property type="match status" value="1"/>
</dbReference>
<feature type="transmembrane region" description="Helical" evidence="6">
    <location>
        <begin position="243"/>
        <end position="265"/>
    </location>
</feature>
<dbReference type="Gene3D" id="3.30.1330.60">
    <property type="entry name" value="OmpA-like domain"/>
    <property type="match status" value="1"/>
</dbReference>
<evidence type="ECO:0000256" key="4">
    <source>
        <dbReference type="PROSITE-ProRule" id="PRU00473"/>
    </source>
</evidence>
<accession>A0A2I8EMI1</accession>
<keyword evidence="2 4" id="KW-0472">Membrane</keyword>
<sequence length="597" mass="61604">MSVNVIQLVRSALPDTVVQQLSNCLGLPTEATAKVVDVTTPALVAGLLNKCATLDGARALFATILGQEVNADVAEQLPRLFASTTGVTQLSSTGRQLLEHSFERRIDGLSDTVSMQTGVPAHATHAVSGIAGSILMGVLKRHILEHRGNIGQLPTLLGQQLQTIAPFLNDGLTTVLGLGGAAAFAQTIGSQVRAVSSHFEHPAAAPVPTTARAPAEPTLSATAISVAPPAREVRHVGPKAKHWFGMAALSALIGAIAAMLTWVALALCPAATSFLGQHAAAATVEVPAAATQADVQPASQAPRDDAASAVGKVEAEAAPAVAKDSQLIVAVDGKGKPTLTATVQNIAEKSALLNALTKKFGAGNFNADITVDENRKAADWLAQIDALMPLLSTPGAEMKIDGTRVELSGTTADAKSGWLDRLKSLFGAPYQVSAFDAAQAVANAAQSFKNAAKSLGASCASADVVKTLNLQVVNFASRDAHVPQSALDDLNQSAQLLKSCTTSGHTLKLEVAGFSDNLGSESANLELSKERADAVRAFLVKAGVPADALVAHGYGNVRPVASNATESGRFANRRIEFSEAQAQTQTQTQAQAQPLAK</sequence>
<gene>
    <name evidence="8" type="ORF">C2L65_15190</name>
</gene>
<dbReference type="InterPro" id="IPR006665">
    <property type="entry name" value="OmpA-like"/>
</dbReference>
<evidence type="ECO:0000256" key="5">
    <source>
        <dbReference type="SAM" id="MobiDB-lite"/>
    </source>
</evidence>
<keyword evidence="3" id="KW-0998">Cell outer membrane</keyword>
<dbReference type="AlphaFoldDB" id="A0A2I8EMI1"/>
<reference evidence="8 9" key="1">
    <citation type="submission" date="2018-01" db="EMBL/GenBank/DDBJ databases">
        <title>Species boundaries and ecological features among Paraburkholderia terrae DSMZ17804T, P. hospita DSMZ17164T and P. caribensis DSMZ13236T.</title>
        <authorList>
            <person name="Pratama A.A."/>
        </authorList>
    </citation>
    <scope>NUCLEOTIDE SEQUENCE [LARGE SCALE GENOMIC DNA]</scope>
    <source>
        <strain evidence="8 9">DSM 17804</strain>
    </source>
</reference>
<feature type="region of interest" description="Disordered" evidence="5">
    <location>
        <begin position="576"/>
        <end position="597"/>
    </location>
</feature>
<dbReference type="InterPro" id="IPR009282">
    <property type="entry name" value="DUF937"/>
</dbReference>
<evidence type="ECO:0000259" key="7">
    <source>
        <dbReference type="PROSITE" id="PS51123"/>
    </source>
</evidence>
<dbReference type="SUPFAM" id="SSF103088">
    <property type="entry name" value="OmpA-like"/>
    <property type="match status" value="1"/>
</dbReference>
<dbReference type="Pfam" id="PF00691">
    <property type="entry name" value="OmpA"/>
    <property type="match status" value="1"/>
</dbReference>
<dbReference type="PANTHER" id="PTHR30329">
    <property type="entry name" value="STATOR ELEMENT OF FLAGELLAR MOTOR COMPLEX"/>
    <property type="match status" value="1"/>
</dbReference>
<evidence type="ECO:0000313" key="8">
    <source>
        <dbReference type="EMBL" id="AUT60813.1"/>
    </source>
</evidence>
<protein>
    <submittedName>
        <fullName evidence="8">DUF937 domain-containing protein</fullName>
    </submittedName>
</protein>
<dbReference type="InterPro" id="IPR050330">
    <property type="entry name" value="Bact_OuterMem_StrucFunc"/>
</dbReference>
<dbReference type="Gene3D" id="3.40.1520.20">
    <property type="match status" value="1"/>
</dbReference>
<dbReference type="RefSeq" id="WP_042315529.1">
    <property type="nucleotide sequence ID" value="NZ_CP026111.1"/>
</dbReference>
<dbReference type="Proteomes" id="UP000243502">
    <property type="component" value="Chromosome 1"/>
</dbReference>
<evidence type="ECO:0000313" key="9">
    <source>
        <dbReference type="Proteomes" id="UP000243502"/>
    </source>
</evidence>
<dbReference type="KEGG" id="pter:C2L65_15190"/>
<feature type="compositionally biased region" description="Low complexity" evidence="5">
    <location>
        <begin position="580"/>
        <end position="597"/>
    </location>
</feature>
<dbReference type="GO" id="GO:0009279">
    <property type="term" value="C:cell outer membrane"/>
    <property type="evidence" value="ECO:0007669"/>
    <property type="project" value="UniProtKB-SubCell"/>
</dbReference>
<evidence type="ECO:0000256" key="2">
    <source>
        <dbReference type="ARBA" id="ARBA00023136"/>
    </source>
</evidence>
<dbReference type="PANTHER" id="PTHR30329:SF21">
    <property type="entry name" value="LIPOPROTEIN YIAD-RELATED"/>
    <property type="match status" value="1"/>
</dbReference>
<organism evidence="8 9">
    <name type="scientific">Paraburkholderia terrae</name>
    <dbReference type="NCBI Taxonomy" id="311230"/>
    <lineage>
        <taxon>Bacteria</taxon>
        <taxon>Pseudomonadati</taxon>
        <taxon>Pseudomonadota</taxon>
        <taxon>Betaproteobacteria</taxon>
        <taxon>Burkholderiales</taxon>
        <taxon>Burkholderiaceae</taxon>
        <taxon>Paraburkholderia</taxon>
    </lineage>
</organism>
<evidence type="ECO:0000256" key="6">
    <source>
        <dbReference type="SAM" id="Phobius"/>
    </source>
</evidence>
<evidence type="ECO:0000256" key="3">
    <source>
        <dbReference type="ARBA" id="ARBA00023237"/>
    </source>
</evidence>
<evidence type="ECO:0000256" key="1">
    <source>
        <dbReference type="ARBA" id="ARBA00004442"/>
    </source>
</evidence>
<dbReference type="InterPro" id="IPR006664">
    <property type="entry name" value="OMP_bac"/>
</dbReference>
<keyword evidence="6" id="KW-0812">Transmembrane</keyword>
<feature type="domain" description="OmpA-like" evidence="7">
    <location>
        <begin position="462"/>
        <end position="583"/>
    </location>
</feature>
<dbReference type="PRINTS" id="PR01021">
    <property type="entry name" value="OMPADOMAIN"/>
</dbReference>